<organism evidence="8 9">
    <name type="scientific">Allobacillus salarius</name>
    <dbReference type="NCBI Taxonomy" id="1955272"/>
    <lineage>
        <taxon>Bacteria</taxon>
        <taxon>Bacillati</taxon>
        <taxon>Bacillota</taxon>
        <taxon>Bacilli</taxon>
        <taxon>Bacillales</taxon>
        <taxon>Bacillaceae</taxon>
        <taxon>Allobacillus</taxon>
    </lineage>
</organism>
<name>A0A556PPA7_9BACI</name>
<dbReference type="Pfam" id="PF00872">
    <property type="entry name" value="Transposase_mut"/>
    <property type="match status" value="1"/>
</dbReference>
<dbReference type="GO" id="GO:0004803">
    <property type="term" value="F:transposase activity"/>
    <property type="evidence" value="ECO:0007669"/>
    <property type="project" value="UniProtKB-UniRule"/>
</dbReference>
<dbReference type="AlphaFoldDB" id="A0A556PPA7"/>
<keyword evidence="9" id="KW-1185">Reference proteome</keyword>
<keyword evidence="6" id="KW-0814">Transposable element</keyword>
<proteinExistence type="inferred from homology"/>
<sequence>MTKIKRDPKSVNLANKIIEEYQPKSVEDMQNALKDIFGPMFEAMLKGEMNHHLGYESNDKAEKETPNRRNGYGKKTLHTSSGEVEITTPRDRDGSFDPQLIPKRQKDVSAIEDKVISMYAKGMSQRDISSTVEDIYGFSVSHDMISDITDAVLPELEEWQTRPLSNCYAFLFVDCMFTTIRNDYEAKKYAVYTILGYTIEGNKEILGLWLNETESKHKWMQIFDEIKARGVEDIFFISMDGVSGLEEGARAIFPNVTVQRCVVRLIRNSLKYIPSKNYKAFTSSLKKVYGAQSLNACKNAFESFKQQWSAYPGAINVWTKHFHHVEQLFEYGSAIRKIMYTTNAVESIHSSFRKVTQKGAFPNENALLKVLYLRIKELESKWKGGHIQNWSLVMNQLLVHEGLEESTKVHSMIKSLNRA</sequence>
<dbReference type="Proteomes" id="UP000316425">
    <property type="component" value="Unassembled WGS sequence"/>
</dbReference>
<dbReference type="PANTHER" id="PTHR33217">
    <property type="entry name" value="TRANSPOSASE FOR INSERTION SEQUENCE ELEMENT IS1081"/>
    <property type="match status" value="1"/>
</dbReference>
<dbReference type="RefSeq" id="WP_144088225.1">
    <property type="nucleotide sequence ID" value="NZ_VMHE01000005.1"/>
</dbReference>
<dbReference type="EMBL" id="VMHE01000005">
    <property type="protein sequence ID" value="TSJ66226.1"/>
    <property type="molecule type" value="Genomic_DNA"/>
</dbReference>
<dbReference type="OrthoDB" id="9779930at2"/>
<keyword evidence="5 6" id="KW-0233">DNA recombination</keyword>
<evidence type="ECO:0000313" key="8">
    <source>
        <dbReference type="EMBL" id="TSJ66226.1"/>
    </source>
</evidence>
<feature type="compositionally biased region" description="Basic and acidic residues" evidence="7">
    <location>
        <begin position="55"/>
        <end position="67"/>
    </location>
</feature>
<evidence type="ECO:0000256" key="5">
    <source>
        <dbReference type="ARBA" id="ARBA00023172"/>
    </source>
</evidence>
<comment type="caution">
    <text evidence="8">The sequence shown here is derived from an EMBL/GenBank/DDBJ whole genome shotgun (WGS) entry which is preliminary data.</text>
</comment>
<dbReference type="InterPro" id="IPR001207">
    <property type="entry name" value="Transposase_mutator"/>
</dbReference>
<dbReference type="PANTHER" id="PTHR33217:SF8">
    <property type="entry name" value="MUTATOR FAMILY TRANSPOSASE"/>
    <property type="match status" value="1"/>
</dbReference>
<dbReference type="GO" id="GO:0006313">
    <property type="term" value="P:DNA transposition"/>
    <property type="evidence" value="ECO:0007669"/>
    <property type="project" value="UniProtKB-UniRule"/>
</dbReference>
<dbReference type="GO" id="GO:0003677">
    <property type="term" value="F:DNA binding"/>
    <property type="evidence" value="ECO:0007669"/>
    <property type="project" value="UniProtKB-UniRule"/>
</dbReference>
<evidence type="ECO:0000256" key="1">
    <source>
        <dbReference type="ARBA" id="ARBA00002190"/>
    </source>
</evidence>
<evidence type="ECO:0000256" key="3">
    <source>
        <dbReference type="ARBA" id="ARBA00022578"/>
    </source>
</evidence>
<keyword evidence="3 6" id="KW-0815">Transposition</keyword>
<evidence type="ECO:0000256" key="6">
    <source>
        <dbReference type="RuleBase" id="RU365089"/>
    </source>
</evidence>
<evidence type="ECO:0000256" key="7">
    <source>
        <dbReference type="SAM" id="MobiDB-lite"/>
    </source>
</evidence>
<evidence type="ECO:0000256" key="4">
    <source>
        <dbReference type="ARBA" id="ARBA00023125"/>
    </source>
</evidence>
<dbReference type="NCBIfam" id="NF033543">
    <property type="entry name" value="transpos_IS256"/>
    <property type="match status" value="1"/>
</dbReference>
<gene>
    <name evidence="8" type="ORF">FPQ13_04975</name>
</gene>
<comment type="function">
    <text evidence="1 6">Required for the transposition of the insertion element.</text>
</comment>
<evidence type="ECO:0000313" key="9">
    <source>
        <dbReference type="Proteomes" id="UP000316425"/>
    </source>
</evidence>
<reference evidence="8 9" key="1">
    <citation type="submission" date="2019-07" db="EMBL/GenBank/DDBJ databases">
        <title>Allobacillus sp. nov. SKP isolated from shrimp paste of Euphausiacea.</title>
        <authorList>
            <person name="Kanchanasin P."/>
            <person name="Tanasupawat S."/>
            <person name="Shi W."/>
            <person name="Wu L."/>
            <person name="Ma J."/>
        </authorList>
    </citation>
    <scope>NUCLEOTIDE SEQUENCE [LARGE SCALE GENOMIC DNA]</scope>
    <source>
        <strain evidence="8 9">SKP4-8</strain>
    </source>
</reference>
<evidence type="ECO:0000256" key="2">
    <source>
        <dbReference type="ARBA" id="ARBA00010961"/>
    </source>
</evidence>
<feature type="region of interest" description="Disordered" evidence="7">
    <location>
        <begin position="55"/>
        <end position="99"/>
    </location>
</feature>
<comment type="similarity">
    <text evidence="2 6">Belongs to the transposase mutator family.</text>
</comment>
<keyword evidence="4 6" id="KW-0238">DNA-binding</keyword>
<accession>A0A556PPA7</accession>
<protein>
    <recommendedName>
        <fullName evidence="6">Mutator family transposase</fullName>
    </recommendedName>
</protein>